<feature type="transmembrane region" description="Helical" evidence="1">
    <location>
        <begin position="39"/>
        <end position="60"/>
    </location>
</feature>
<keyword evidence="1" id="KW-0472">Membrane</keyword>
<name>A0ABT0N975_9GAMM</name>
<keyword evidence="1" id="KW-1133">Transmembrane helix</keyword>
<keyword evidence="3" id="KW-1185">Reference proteome</keyword>
<protein>
    <submittedName>
        <fullName evidence="2">Uncharacterized protein</fullName>
    </submittedName>
</protein>
<organism evidence="2 3">
    <name type="scientific">Shewanella corallii</name>
    <dbReference type="NCBI Taxonomy" id="560080"/>
    <lineage>
        <taxon>Bacteria</taxon>
        <taxon>Pseudomonadati</taxon>
        <taxon>Pseudomonadota</taxon>
        <taxon>Gammaproteobacteria</taxon>
        <taxon>Alteromonadales</taxon>
        <taxon>Shewanellaceae</taxon>
        <taxon>Shewanella</taxon>
    </lineage>
</organism>
<evidence type="ECO:0000313" key="3">
    <source>
        <dbReference type="Proteomes" id="UP001202831"/>
    </source>
</evidence>
<accession>A0ABT0N975</accession>
<evidence type="ECO:0000256" key="1">
    <source>
        <dbReference type="SAM" id="Phobius"/>
    </source>
</evidence>
<proteinExistence type="predicted"/>
<dbReference type="Proteomes" id="UP001202831">
    <property type="component" value="Unassembled WGS sequence"/>
</dbReference>
<gene>
    <name evidence="2" type="ORF">L2725_14805</name>
</gene>
<dbReference type="RefSeq" id="WP_248936771.1">
    <property type="nucleotide sequence ID" value="NZ_JAKIKT010000006.1"/>
</dbReference>
<dbReference type="EMBL" id="JAKIKT010000006">
    <property type="protein sequence ID" value="MCL2915028.1"/>
    <property type="molecule type" value="Genomic_DNA"/>
</dbReference>
<feature type="transmembrane region" description="Helical" evidence="1">
    <location>
        <begin position="72"/>
        <end position="93"/>
    </location>
</feature>
<reference evidence="2 3" key="1">
    <citation type="submission" date="2022-01" db="EMBL/GenBank/DDBJ databases">
        <title>Whole genome-based taxonomy of the Shewanellaceae.</title>
        <authorList>
            <person name="Martin-Rodriguez A.J."/>
        </authorList>
    </citation>
    <scope>NUCLEOTIDE SEQUENCE [LARGE SCALE GENOMIC DNA]</scope>
    <source>
        <strain evidence="2 3">DSM 21332</strain>
    </source>
</reference>
<feature type="transmembrane region" description="Helical" evidence="1">
    <location>
        <begin position="16"/>
        <end position="33"/>
    </location>
</feature>
<comment type="caution">
    <text evidence="2">The sequence shown here is derived from an EMBL/GenBank/DDBJ whole genome shotgun (WGS) entry which is preliminary data.</text>
</comment>
<keyword evidence="1" id="KW-0812">Transmembrane</keyword>
<sequence>MSSAFNRKGPDGPQKVFLYLILLGWLMLIWLTLNLQGMSARYAVISSGLLLVYNLLMVGICFRRARRTDDGYLIYPVVGSAIGSYVLTAWYFFS</sequence>
<evidence type="ECO:0000313" key="2">
    <source>
        <dbReference type="EMBL" id="MCL2915028.1"/>
    </source>
</evidence>